<accession>A0ABD2CYR4</accession>
<proteinExistence type="predicted"/>
<dbReference type="EMBL" id="JAYRBN010000021">
    <property type="protein sequence ID" value="KAL2750246.1"/>
    <property type="molecule type" value="Genomic_DNA"/>
</dbReference>
<organism evidence="1 2">
    <name type="scientific">Vespula maculifrons</name>
    <name type="common">Eastern yellow jacket</name>
    <name type="synonym">Wasp</name>
    <dbReference type="NCBI Taxonomy" id="7453"/>
    <lineage>
        <taxon>Eukaryota</taxon>
        <taxon>Metazoa</taxon>
        <taxon>Ecdysozoa</taxon>
        <taxon>Arthropoda</taxon>
        <taxon>Hexapoda</taxon>
        <taxon>Insecta</taxon>
        <taxon>Pterygota</taxon>
        <taxon>Neoptera</taxon>
        <taxon>Endopterygota</taxon>
        <taxon>Hymenoptera</taxon>
        <taxon>Apocrita</taxon>
        <taxon>Aculeata</taxon>
        <taxon>Vespoidea</taxon>
        <taxon>Vespidae</taxon>
        <taxon>Vespinae</taxon>
        <taxon>Vespula</taxon>
    </lineage>
</organism>
<evidence type="ECO:0000313" key="2">
    <source>
        <dbReference type="Proteomes" id="UP001607303"/>
    </source>
</evidence>
<keyword evidence="2" id="KW-1185">Reference proteome</keyword>
<dbReference type="Proteomes" id="UP001607303">
    <property type="component" value="Unassembled WGS sequence"/>
</dbReference>
<reference evidence="1 2" key="1">
    <citation type="journal article" date="2024" name="Ann. Entomol. Soc. Am.">
        <title>Genomic analyses of the southern and eastern yellowjacket wasps (Hymenoptera: Vespidae) reveal evolutionary signatures of social life.</title>
        <authorList>
            <person name="Catto M.A."/>
            <person name="Caine P.B."/>
            <person name="Orr S.E."/>
            <person name="Hunt B.G."/>
            <person name="Goodisman M.A.D."/>
        </authorList>
    </citation>
    <scope>NUCLEOTIDE SEQUENCE [LARGE SCALE GENOMIC DNA]</scope>
    <source>
        <strain evidence="1">232</strain>
        <tissue evidence="1">Head and thorax</tissue>
    </source>
</reference>
<dbReference type="AlphaFoldDB" id="A0ABD2CYR4"/>
<gene>
    <name evidence="1" type="ORF">V1477_001533</name>
</gene>
<protein>
    <submittedName>
        <fullName evidence="1">Uncharacterized protein</fullName>
    </submittedName>
</protein>
<evidence type="ECO:0000313" key="1">
    <source>
        <dbReference type="EMBL" id="KAL2750246.1"/>
    </source>
</evidence>
<sequence>MLLHLCTNGIPRRRKKKKKHFFERPTWNCFIKFGTVVRGSGRDLAFSKEPLLSGFSWRV</sequence>
<name>A0ABD2CYR4_VESMC</name>
<comment type="caution">
    <text evidence="1">The sequence shown here is derived from an EMBL/GenBank/DDBJ whole genome shotgun (WGS) entry which is preliminary data.</text>
</comment>